<evidence type="ECO:0000313" key="1">
    <source>
        <dbReference type="EMBL" id="PWN24352.1"/>
    </source>
</evidence>
<dbReference type="OrthoDB" id="2526154at2759"/>
<dbReference type="RefSeq" id="XP_025358964.1">
    <property type="nucleotide sequence ID" value="XM_025503346.1"/>
</dbReference>
<sequence length="237" mass="26123">MPPGRPPLEMGGDSLLSWHDLRGGDRQPYNDPQWGLSWLLVPVEMKEYTGPCLVVFTPPFISGHLATWATSSTRATVPRATVQPLRTTLKGQLESIADLYSLPTTDGLSLYLEKDPAGNAGPRIGEAVWQALWSSYLNGDRRHVPDETHDGYWPSFDRFHRCWTDPIRSPGGHQRALSAPLEQESIASSRAPVRRRWSGDVVKASSSLSNAPGALLSACCGQDKLAFVVGRLECRFD</sequence>
<dbReference type="Proteomes" id="UP000245884">
    <property type="component" value="Unassembled WGS sequence"/>
</dbReference>
<name>A0A316UGG0_9BASI</name>
<dbReference type="EMBL" id="KZ819682">
    <property type="protein sequence ID" value="PWN24352.1"/>
    <property type="molecule type" value="Genomic_DNA"/>
</dbReference>
<accession>A0A316UGG0</accession>
<evidence type="ECO:0000313" key="2">
    <source>
        <dbReference type="Proteomes" id="UP000245884"/>
    </source>
</evidence>
<keyword evidence="2" id="KW-1185">Reference proteome</keyword>
<protein>
    <submittedName>
        <fullName evidence="1">Uncharacterized protein</fullName>
    </submittedName>
</protein>
<dbReference type="GeneID" id="37025169"/>
<proteinExistence type="predicted"/>
<reference evidence="1 2" key="1">
    <citation type="journal article" date="2018" name="Mol. Biol. Evol.">
        <title>Broad Genomic Sampling Reveals a Smut Pathogenic Ancestry of the Fungal Clade Ustilaginomycotina.</title>
        <authorList>
            <person name="Kijpornyongpan T."/>
            <person name="Mondo S.J."/>
            <person name="Barry K."/>
            <person name="Sandor L."/>
            <person name="Lee J."/>
            <person name="Lipzen A."/>
            <person name="Pangilinan J."/>
            <person name="LaButti K."/>
            <person name="Hainaut M."/>
            <person name="Henrissat B."/>
            <person name="Grigoriev I.V."/>
            <person name="Spatafora J.W."/>
            <person name="Aime M.C."/>
        </authorList>
    </citation>
    <scope>NUCLEOTIDE SEQUENCE [LARGE SCALE GENOMIC DNA]</scope>
    <source>
        <strain evidence="1 2">MCA 5214</strain>
    </source>
</reference>
<gene>
    <name evidence="1" type="ORF">BDZ90DRAFT_127651</name>
</gene>
<organism evidence="1 2">
    <name type="scientific">Jaminaea rosea</name>
    <dbReference type="NCBI Taxonomy" id="1569628"/>
    <lineage>
        <taxon>Eukaryota</taxon>
        <taxon>Fungi</taxon>
        <taxon>Dikarya</taxon>
        <taxon>Basidiomycota</taxon>
        <taxon>Ustilaginomycotina</taxon>
        <taxon>Exobasidiomycetes</taxon>
        <taxon>Microstromatales</taxon>
        <taxon>Microstromatales incertae sedis</taxon>
        <taxon>Jaminaea</taxon>
    </lineage>
</organism>
<dbReference type="AlphaFoldDB" id="A0A316UGG0"/>